<comment type="caution">
    <text evidence="2">The sequence shown here is derived from an EMBL/GenBank/DDBJ whole genome shotgun (WGS) entry which is preliminary data.</text>
</comment>
<name>A0A225DZ97_9BACT</name>
<keyword evidence="1" id="KW-0812">Transmembrane</keyword>
<feature type="transmembrane region" description="Helical" evidence="1">
    <location>
        <begin position="203"/>
        <end position="223"/>
    </location>
</feature>
<evidence type="ECO:0000313" key="3">
    <source>
        <dbReference type="Proteomes" id="UP000214646"/>
    </source>
</evidence>
<protein>
    <submittedName>
        <fullName evidence="2">Uncharacterized protein</fullName>
    </submittedName>
</protein>
<dbReference type="Proteomes" id="UP000214646">
    <property type="component" value="Unassembled WGS sequence"/>
</dbReference>
<dbReference type="RefSeq" id="WP_088254951.1">
    <property type="nucleotide sequence ID" value="NZ_NIDE01000005.1"/>
</dbReference>
<keyword evidence="3" id="KW-1185">Reference proteome</keyword>
<proteinExistence type="predicted"/>
<dbReference type="AlphaFoldDB" id="A0A225DZ97"/>
<reference evidence="3" key="1">
    <citation type="submission" date="2017-06" db="EMBL/GenBank/DDBJ databases">
        <title>Genome analysis of Fimbriiglobus ruber SP5, the first member of the order Planctomycetales with confirmed chitinolytic capability.</title>
        <authorList>
            <person name="Ravin N.V."/>
            <person name="Rakitin A.L."/>
            <person name="Ivanova A.A."/>
            <person name="Beletsky A.V."/>
            <person name="Kulichevskaya I.S."/>
            <person name="Mardanov A.V."/>
            <person name="Dedysh S.N."/>
        </authorList>
    </citation>
    <scope>NUCLEOTIDE SEQUENCE [LARGE SCALE GENOMIC DNA]</scope>
    <source>
        <strain evidence="3">SP5</strain>
    </source>
</reference>
<keyword evidence="1" id="KW-1133">Transmembrane helix</keyword>
<keyword evidence="1" id="KW-0472">Membrane</keyword>
<feature type="transmembrane region" description="Helical" evidence="1">
    <location>
        <begin position="164"/>
        <end position="183"/>
    </location>
</feature>
<organism evidence="2 3">
    <name type="scientific">Fimbriiglobus ruber</name>
    <dbReference type="NCBI Taxonomy" id="1908690"/>
    <lineage>
        <taxon>Bacteria</taxon>
        <taxon>Pseudomonadati</taxon>
        <taxon>Planctomycetota</taxon>
        <taxon>Planctomycetia</taxon>
        <taxon>Gemmatales</taxon>
        <taxon>Gemmataceae</taxon>
        <taxon>Fimbriiglobus</taxon>
    </lineage>
</organism>
<sequence>MSTVPPVPPETSVAPPAPLHPSSSAVLPLASTGGKAREIKVISHSTLFYWWPVWVLAFLMAGVTLVENHRLAILPAGTTVAAESDPPAGGAVYRIQVPRKPSDAESGARTSLLRAKNTTENNASYNAKDPVFPIRMSQQSWPGAVFVIGLIMTIMITNVTLRGLWSFISIALVLVLVLTISLFKVWEHIFDALGDLHIHINMAGYLFIGVCVFVLWAVATFIFDQRTYVIFTPGQIRVCEHIGAAVQAYPTMNVTLEKQRDDLFRHYILGFGSGDLILRISSGGDKREIKLPNVMWIGSRQREIEDMLRSMMTTTAA</sequence>
<dbReference type="OrthoDB" id="268559at2"/>
<feature type="transmembrane region" description="Helical" evidence="1">
    <location>
        <begin position="140"/>
        <end position="157"/>
    </location>
</feature>
<gene>
    <name evidence="2" type="ORF">FRUB_03753</name>
</gene>
<dbReference type="EMBL" id="NIDE01000005">
    <property type="protein sequence ID" value="OWK41675.1"/>
    <property type="molecule type" value="Genomic_DNA"/>
</dbReference>
<feature type="transmembrane region" description="Helical" evidence="1">
    <location>
        <begin position="47"/>
        <end position="66"/>
    </location>
</feature>
<evidence type="ECO:0000313" key="2">
    <source>
        <dbReference type="EMBL" id="OWK41675.1"/>
    </source>
</evidence>
<accession>A0A225DZ97</accession>
<evidence type="ECO:0000256" key="1">
    <source>
        <dbReference type="SAM" id="Phobius"/>
    </source>
</evidence>